<reference evidence="2" key="1">
    <citation type="submission" date="2024-03" db="EMBL/GenBank/DDBJ databases">
        <title>WGS assembly of Saponaria officinalis var. Norfolk2.</title>
        <authorList>
            <person name="Jenkins J."/>
            <person name="Shu S."/>
            <person name="Grimwood J."/>
            <person name="Barry K."/>
            <person name="Goodstein D."/>
            <person name="Schmutz J."/>
            <person name="Leebens-Mack J."/>
            <person name="Osbourn A."/>
        </authorList>
    </citation>
    <scope>NUCLEOTIDE SEQUENCE [LARGE SCALE GENOMIC DNA]</scope>
    <source>
        <strain evidence="2">JIC</strain>
    </source>
</reference>
<dbReference type="PANTHER" id="PTHR35546">
    <property type="entry name" value="F-BOX PROTEIN INTERACTION DOMAIN PROTEIN-RELATED"/>
    <property type="match status" value="1"/>
</dbReference>
<dbReference type="InterPro" id="IPR001810">
    <property type="entry name" value="F-box_dom"/>
</dbReference>
<sequence length="434" mass="50717">MDIEKVEDDNEHLKYMCEDIWFEVRSRLPFKSYLTSRLVCKSWKKIISSKLRVKFKVEPEIIPMFGIFISPFNFKESPSEIVLRYICTSTKRVIKPQVNNIMDQNLIINSGCERGLWSDMSFDFSSVRICNSMSPETKGFFFTISGGLLLVTLKDGTSQVHNPATNQVIMVPKSKLVEKYDFQYHQPEEMTGIIARYSSSFFSYCRFLLIRFCRRKKIMEVCKSSSRTWRKHTISLNELQLFEVKWRTDNYVVLHKQNCLCLFLLAKDRVIAIKFKKKLECVCESFSLPEALGDREGINYENFRISGCKTFLYLFYHNSKGLWIWAALSTEADKWCWLPLIIISHKRVQLCKPVGRNHLTKLVLNPADRVIPLTCHPSDNIVFLLVKSSIFAYHLKKDTIEWIADMKGEEDLNVSLVLPFQPCLSNLKYKNFCN</sequence>
<dbReference type="AlphaFoldDB" id="A0AAW1JTC5"/>
<dbReference type="InterPro" id="IPR055290">
    <property type="entry name" value="At3g26010-like"/>
</dbReference>
<dbReference type="SMART" id="SM00256">
    <property type="entry name" value="FBOX"/>
    <property type="match status" value="1"/>
</dbReference>
<keyword evidence="3" id="KW-1185">Reference proteome</keyword>
<dbReference type="Proteomes" id="UP001443914">
    <property type="component" value="Unassembled WGS sequence"/>
</dbReference>
<proteinExistence type="predicted"/>
<comment type="caution">
    <text evidence="2">The sequence shown here is derived from an EMBL/GenBank/DDBJ whole genome shotgun (WGS) entry which is preliminary data.</text>
</comment>
<evidence type="ECO:0000259" key="1">
    <source>
        <dbReference type="SMART" id="SM00256"/>
    </source>
</evidence>
<dbReference type="Pfam" id="PF00646">
    <property type="entry name" value="F-box"/>
    <property type="match status" value="1"/>
</dbReference>
<name>A0AAW1JTC5_SAPOF</name>
<gene>
    <name evidence="2" type="ORF">RND81_07G183700</name>
</gene>
<protein>
    <recommendedName>
        <fullName evidence="1">F-box domain-containing protein</fullName>
    </recommendedName>
</protein>
<accession>A0AAW1JTC5</accession>
<dbReference type="SUPFAM" id="SSF81383">
    <property type="entry name" value="F-box domain"/>
    <property type="match status" value="1"/>
</dbReference>
<evidence type="ECO:0000313" key="3">
    <source>
        <dbReference type="Proteomes" id="UP001443914"/>
    </source>
</evidence>
<feature type="domain" description="F-box" evidence="1">
    <location>
        <begin position="16"/>
        <end position="55"/>
    </location>
</feature>
<dbReference type="PANTHER" id="PTHR35546:SF9">
    <property type="entry name" value="F-BOX ASSOCIATED DOMAIN-CONTAINING PROTEIN"/>
    <property type="match status" value="1"/>
</dbReference>
<organism evidence="2 3">
    <name type="scientific">Saponaria officinalis</name>
    <name type="common">Common soapwort</name>
    <name type="synonym">Lychnis saponaria</name>
    <dbReference type="NCBI Taxonomy" id="3572"/>
    <lineage>
        <taxon>Eukaryota</taxon>
        <taxon>Viridiplantae</taxon>
        <taxon>Streptophyta</taxon>
        <taxon>Embryophyta</taxon>
        <taxon>Tracheophyta</taxon>
        <taxon>Spermatophyta</taxon>
        <taxon>Magnoliopsida</taxon>
        <taxon>eudicotyledons</taxon>
        <taxon>Gunneridae</taxon>
        <taxon>Pentapetalae</taxon>
        <taxon>Caryophyllales</taxon>
        <taxon>Caryophyllaceae</taxon>
        <taxon>Caryophylleae</taxon>
        <taxon>Saponaria</taxon>
    </lineage>
</organism>
<evidence type="ECO:0000313" key="2">
    <source>
        <dbReference type="EMBL" id="KAK9707251.1"/>
    </source>
</evidence>
<dbReference type="EMBL" id="JBDFQZ010000007">
    <property type="protein sequence ID" value="KAK9707251.1"/>
    <property type="molecule type" value="Genomic_DNA"/>
</dbReference>
<dbReference type="InterPro" id="IPR036047">
    <property type="entry name" value="F-box-like_dom_sf"/>
</dbReference>